<protein>
    <submittedName>
        <fullName evidence="3">(Atlantic silverside) hypothetical protein</fullName>
    </submittedName>
</protein>
<keyword evidence="4" id="KW-1185">Reference proteome</keyword>
<dbReference type="Pfam" id="PF09469">
    <property type="entry name" value="Cobl"/>
    <property type="match status" value="1"/>
</dbReference>
<organism evidence="3 4">
    <name type="scientific">Menidia menidia</name>
    <name type="common">Atlantic silverside</name>
    <dbReference type="NCBI Taxonomy" id="238744"/>
    <lineage>
        <taxon>Eukaryota</taxon>
        <taxon>Metazoa</taxon>
        <taxon>Chordata</taxon>
        <taxon>Craniata</taxon>
        <taxon>Vertebrata</taxon>
        <taxon>Euteleostomi</taxon>
        <taxon>Actinopterygii</taxon>
        <taxon>Neopterygii</taxon>
        <taxon>Teleostei</taxon>
        <taxon>Neoteleostei</taxon>
        <taxon>Acanthomorphata</taxon>
        <taxon>Ovalentaria</taxon>
        <taxon>Atherinomorphae</taxon>
        <taxon>Atheriniformes</taxon>
        <taxon>Atherinopsidae</taxon>
        <taxon>Menidiinae</taxon>
        <taxon>Menidia</taxon>
    </lineage>
</organism>
<comment type="caution">
    <text evidence="3">The sequence shown here is derived from an EMBL/GenBank/DDBJ whole genome shotgun (WGS) entry which is preliminary data.</text>
</comment>
<dbReference type="PANTHER" id="PTHR21557">
    <property type="entry name" value="CORDON-BLEU"/>
    <property type="match status" value="1"/>
</dbReference>
<reference evidence="3" key="1">
    <citation type="submission" date="2021-05" db="EMBL/GenBank/DDBJ databases">
        <authorList>
            <person name="Tigano A."/>
        </authorList>
    </citation>
    <scope>NUCLEOTIDE SEQUENCE</scope>
</reference>
<dbReference type="PANTHER" id="PTHR21557:SF2">
    <property type="entry name" value="CORDON-BLEU PROTEIN-LIKE 1"/>
    <property type="match status" value="1"/>
</dbReference>
<evidence type="ECO:0000256" key="1">
    <source>
        <dbReference type="SAM" id="MobiDB-lite"/>
    </source>
</evidence>
<feature type="domain" description="Cordon-bleu ubiquitin-like" evidence="2">
    <location>
        <begin position="97"/>
        <end position="177"/>
    </location>
</feature>
<evidence type="ECO:0000313" key="3">
    <source>
        <dbReference type="EMBL" id="CAG5933467.1"/>
    </source>
</evidence>
<accession>A0A8S4BHK7</accession>
<dbReference type="EMBL" id="CAJRST010015557">
    <property type="protein sequence ID" value="CAG5933467.1"/>
    <property type="molecule type" value="Genomic_DNA"/>
</dbReference>
<dbReference type="InterPro" id="IPR019025">
    <property type="entry name" value="Cordon-bleu_ubiquitin_domain"/>
</dbReference>
<dbReference type="GO" id="GO:0003785">
    <property type="term" value="F:actin monomer binding"/>
    <property type="evidence" value="ECO:0007669"/>
    <property type="project" value="InterPro"/>
</dbReference>
<feature type="compositionally biased region" description="Low complexity" evidence="1">
    <location>
        <begin position="235"/>
        <end position="244"/>
    </location>
</feature>
<feature type="region of interest" description="Disordered" evidence="1">
    <location>
        <begin position="747"/>
        <end position="772"/>
    </location>
</feature>
<dbReference type="InterPro" id="IPR039895">
    <property type="entry name" value="COBL-like"/>
</dbReference>
<feature type="compositionally biased region" description="Polar residues" evidence="1">
    <location>
        <begin position="543"/>
        <end position="554"/>
    </location>
</feature>
<dbReference type="AlphaFoldDB" id="A0A8S4BHK7"/>
<feature type="region of interest" description="Disordered" evidence="1">
    <location>
        <begin position="494"/>
        <end position="723"/>
    </location>
</feature>
<feature type="compositionally biased region" description="Polar residues" evidence="1">
    <location>
        <begin position="281"/>
        <end position="291"/>
    </location>
</feature>
<dbReference type="Gene3D" id="3.10.20.90">
    <property type="entry name" value="Phosphatidylinositol 3-kinase Catalytic Subunit, Chain A, domain 1"/>
    <property type="match status" value="1"/>
</dbReference>
<feature type="compositionally biased region" description="Acidic residues" evidence="1">
    <location>
        <begin position="623"/>
        <end position="657"/>
    </location>
</feature>
<name>A0A8S4BHK7_9TELE</name>
<feature type="compositionally biased region" description="Polar residues" evidence="1">
    <location>
        <begin position="502"/>
        <end position="511"/>
    </location>
</feature>
<dbReference type="Proteomes" id="UP000677803">
    <property type="component" value="Unassembled WGS sequence"/>
</dbReference>
<feature type="compositionally biased region" description="Low complexity" evidence="1">
    <location>
        <begin position="346"/>
        <end position="375"/>
    </location>
</feature>
<evidence type="ECO:0000313" key="4">
    <source>
        <dbReference type="Proteomes" id="UP000677803"/>
    </source>
</evidence>
<sequence>MSTEMDEQANPLERDHSLCVVLPGGQEKNATVHGSTPVMDLLITLCASYHLNPSDYTVEFLSRNKNNISFKPNFPVGLLEAEKIVLKPRGAEEKIKRPYMPEATVRLLINYNKSHKTVVRVSPRLPLEMLLPAVCDKCEFNTETTILLRDSRSKEPLDVTKSLNDLGLREVFARDTAARDPAEHRRRSTGAAVTQTEAISTPPPQELPKTERKQQNNRGFFSLFRRKAKKANMDGASSAPASPGRSKQSGASGNSENIPTSNTLPADMPKKRRAPLPPMGASQSVPNNLSSCHLKGAQRSAECTLRSTKRRAPPPPCANTHRQLEPDSDIRDSLSPLEEERNSDESNSVNLSLSSGSSRRPSQSQPSSSSPRPSLAPLHEATDPRVPKFRGKDLFDARAALAKVLTSSVSKGTLAKRLRNSNAFSKFHVPSCVSRTPECPDDAAFCAELESAFRSNLPTEGEWEDPVEKRGVTTFSVVPPKTLVSCEAEVTVNFPERPHLTGQESPSTESPENNRPETGETPGSPDRPESESTFPSPEPASPKIQSEDGSTSNPPACDSDDDNCPESSLPEVSGAIMQQEEEMEPDAVSSDCRNEESGAESHINPEDVQEDVVQDSPCSGEEKVEEDAVEEEEEEEKEETEEAEEAEAEAKEEEEEISFPTPPPPVHYKEDSEKDGEEPAASSPPYFHAARPDSNGHAAASGDARNDDSTSAPAPQPADSANVAPSRFAQAVAMAIQRSRLLSFGKALGPQVSSSPHSTFPSAPRSTYQYGA</sequence>
<dbReference type="OrthoDB" id="8882621at2759"/>
<feature type="compositionally biased region" description="Polar residues" evidence="1">
    <location>
        <begin position="751"/>
        <end position="772"/>
    </location>
</feature>
<evidence type="ECO:0000259" key="2">
    <source>
        <dbReference type="Pfam" id="PF09469"/>
    </source>
</evidence>
<feature type="compositionally biased region" description="Polar residues" evidence="1">
    <location>
        <begin position="245"/>
        <end position="264"/>
    </location>
</feature>
<feature type="compositionally biased region" description="Basic and acidic residues" evidence="1">
    <location>
        <begin position="322"/>
        <end position="344"/>
    </location>
</feature>
<feature type="region of interest" description="Disordered" evidence="1">
    <location>
        <begin position="176"/>
        <end position="388"/>
    </location>
</feature>
<gene>
    <name evidence="3" type="ORF">MMEN_LOCUS13492</name>
</gene>
<proteinExistence type="predicted"/>